<sequence length="126" mass="14125">MKHILVCLLFLTGLAYGADRCIDEALCSVTIIHLISNPERYDKKEVIVRGYFVYDENQSNLYLDSEKAKHSLSEYSLSLDLTEIETQLLQQKTGEYVLIQGAFNQHDRGFGVPTAGTVVVTRLGSP</sequence>
<comment type="caution">
    <text evidence="2">The sequence shown here is derived from an EMBL/GenBank/DDBJ whole genome shotgun (WGS) entry which is preliminary data.</text>
</comment>
<dbReference type="RefSeq" id="WP_335734827.1">
    <property type="nucleotide sequence ID" value="NZ_JALAAR010000003.1"/>
</dbReference>
<protein>
    <submittedName>
        <fullName evidence="2">Uncharacterized protein</fullName>
    </submittedName>
</protein>
<feature type="chain" id="PRO_5046121007" evidence="1">
    <location>
        <begin position="18"/>
        <end position="126"/>
    </location>
</feature>
<proteinExistence type="predicted"/>
<evidence type="ECO:0000313" key="3">
    <source>
        <dbReference type="Proteomes" id="UP001375382"/>
    </source>
</evidence>
<feature type="signal peptide" evidence="1">
    <location>
        <begin position="1"/>
        <end position="17"/>
    </location>
</feature>
<dbReference type="Proteomes" id="UP001375382">
    <property type="component" value="Unassembled WGS sequence"/>
</dbReference>
<evidence type="ECO:0000313" key="2">
    <source>
        <dbReference type="EMBL" id="MEH8016408.1"/>
    </source>
</evidence>
<accession>A0ABU8C3B7</accession>
<keyword evidence="1" id="KW-0732">Signal</keyword>
<gene>
    <name evidence="2" type="ORF">MN202_04140</name>
</gene>
<name>A0ABU8C3B7_9GAMM</name>
<dbReference type="EMBL" id="JALAAR010000003">
    <property type="protein sequence ID" value="MEH8016408.1"/>
    <property type="molecule type" value="Genomic_DNA"/>
</dbReference>
<evidence type="ECO:0000256" key="1">
    <source>
        <dbReference type="SAM" id="SignalP"/>
    </source>
</evidence>
<keyword evidence="3" id="KW-1185">Reference proteome</keyword>
<reference evidence="2 3" key="1">
    <citation type="journal article" date="2023" name="Ecotoxicol. Environ. Saf.">
        <title>Mercury remediation potential of mercury-resistant strain Rheinheimera metallidurans sp. nov. isolated from a municipal waste dumping site.</title>
        <authorList>
            <person name="Yadav V."/>
            <person name="Manjhi A."/>
            <person name="Vadakedath N."/>
        </authorList>
    </citation>
    <scope>NUCLEOTIDE SEQUENCE [LARGE SCALE GENOMIC DNA]</scope>
    <source>
        <strain evidence="2 3">E-49</strain>
    </source>
</reference>
<organism evidence="2 3">
    <name type="scientific">Rheinheimera muenzenbergensis</name>
    <dbReference type="NCBI Taxonomy" id="1193628"/>
    <lineage>
        <taxon>Bacteria</taxon>
        <taxon>Pseudomonadati</taxon>
        <taxon>Pseudomonadota</taxon>
        <taxon>Gammaproteobacteria</taxon>
        <taxon>Chromatiales</taxon>
        <taxon>Chromatiaceae</taxon>
        <taxon>Rheinheimera</taxon>
    </lineage>
</organism>